<dbReference type="Pfam" id="PF03572">
    <property type="entry name" value="Peptidase_S41"/>
    <property type="match status" value="1"/>
</dbReference>
<dbReference type="InterPro" id="IPR004447">
    <property type="entry name" value="Peptidase_S41A"/>
</dbReference>
<dbReference type="GO" id="GO:0004252">
    <property type="term" value="F:serine-type endopeptidase activity"/>
    <property type="evidence" value="ECO:0007669"/>
    <property type="project" value="UniProtKB-EC"/>
</dbReference>
<evidence type="ECO:0000256" key="2">
    <source>
        <dbReference type="ARBA" id="ARBA00022670"/>
    </source>
</evidence>
<keyword evidence="3 5" id="KW-0378">Hydrolase</keyword>
<evidence type="ECO:0000256" key="1">
    <source>
        <dbReference type="ARBA" id="ARBA00009179"/>
    </source>
</evidence>
<accession>A0A0L0WCG9</accession>
<dbReference type="CDD" id="cd06782">
    <property type="entry name" value="cpPDZ_CPP-like"/>
    <property type="match status" value="1"/>
</dbReference>
<dbReference type="InterPro" id="IPR055210">
    <property type="entry name" value="CtpA/B_N"/>
</dbReference>
<keyword evidence="4 5" id="KW-0720">Serine protease</keyword>
<dbReference type="EC" id="3.4.21.102" evidence="7"/>
<dbReference type="InterPro" id="IPR036034">
    <property type="entry name" value="PDZ_sf"/>
</dbReference>
<dbReference type="STRING" id="1503.CLPU_4c02080"/>
<evidence type="ECO:0000256" key="3">
    <source>
        <dbReference type="ARBA" id="ARBA00022801"/>
    </source>
</evidence>
<protein>
    <submittedName>
        <fullName evidence="7">Carboxy-terminal-processing protease CtpA</fullName>
        <ecNumber evidence="7">3.4.21.102</ecNumber>
    </submittedName>
</protein>
<dbReference type="GO" id="GO:0006508">
    <property type="term" value="P:proteolysis"/>
    <property type="evidence" value="ECO:0007669"/>
    <property type="project" value="UniProtKB-KW"/>
</dbReference>
<keyword evidence="2 5" id="KW-0645">Protease</keyword>
<evidence type="ECO:0000259" key="6">
    <source>
        <dbReference type="PROSITE" id="PS50106"/>
    </source>
</evidence>
<name>A0A0L0WCG9_GOTPU</name>
<dbReference type="GO" id="GO:0030288">
    <property type="term" value="C:outer membrane-bounded periplasmic space"/>
    <property type="evidence" value="ECO:0007669"/>
    <property type="project" value="TreeGrafter"/>
</dbReference>
<evidence type="ECO:0000256" key="4">
    <source>
        <dbReference type="ARBA" id="ARBA00022825"/>
    </source>
</evidence>
<dbReference type="Pfam" id="PF22694">
    <property type="entry name" value="CtpB_N-like"/>
    <property type="match status" value="1"/>
</dbReference>
<gene>
    <name evidence="7" type="primary">ctpA</name>
    <name evidence="7" type="ORF">CLPU_4c02080</name>
</gene>
<dbReference type="SUPFAM" id="SSF50156">
    <property type="entry name" value="PDZ domain-like"/>
    <property type="match status" value="1"/>
</dbReference>
<dbReference type="CDD" id="cd07560">
    <property type="entry name" value="Peptidase_S41_CPP"/>
    <property type="match status" value="1"/>
</dbReference>
<organism evidence="7 8">
    <name type="scientific">Gottschalkia purinilytica</name>
    <name type="common">Clostridium purinilyticum</name>
    <dbReference type="NCBI Taxonomy" id="1503"/>
    <lineage>
        <taxon>Bacteria</taxon>
        <taxon>Bacillati</taxon>
        <taxon>Bacillota</taxon>
        <taxon>Tissierellia</taxon>
        <taxon>Tissierellales</taxon>
        <taxon>Gottschalkiaceae</taxon>
        <taxon>Gottschalkia</taxon>
    </lineage>
</organism>
<dbReference type="PANTHER" id="PTHR32060:SF30">
    <property type="entry name" value="CARBOXY-TERMINAL PROCESSING PROTEASE CTPA"/>
    <property type="match status" value="1"/>
</dbReference>
<dbReference type="SMART" id="SM00228">
    <property type="entry name" value="PDZ"/>
    <property type="match status" value="1"/>
</dbReference>
<dbReference type="InterPro" id="IPR001478">
    <property type="entry name" value="PDZ"/>
</dbReference>
<dbReference type="InterPro" id="IPR041489">
    <property type="entry name" value="PDZ_6"/>
</dbReference>
<dbReference type="SMART" id="SM00245">
    <property type="entry name" value="TSPc"/>
    <property type="match status" value="1"/>
</dbReference>
<feature type="domain" description="PDZ" evidence="6">
    <location>
        <begin position="102"/>
        <end position="174"/>
    </location>
</feature>
<dbReference type="EMBL" id="LGSS01000004">
    <property type="protein sequence ID" value="KNF09162.1"/>
    <property type="molecule type" value="Genomic_DNA"/>
</dbReference>
<dbReference type="InterPro" id="IPR005151">
    <property type="entry name" value="Tail-specific_protease"/>
</dbReference>
<dbReference type="SUPFAM" id="SSF52096">
    <property type="entry name" value="ClpP/crotonase"/>
    <property type="match status" value="1"/>
</dbReference>
<dbReference type="NCBIfam" id="TIGR00225">
    <property type="entry name" value="prc"/>
    <property type="match status" value="1"/>
</dbReference>
<dbReference type="Pfam" id="PF17820">
    <property type="entry name" value="PDZ_6"/>
    <property type="match status" value="1"/>
</dbReference>
<keyword evidence="8" id="KW-1185">Reference proteome</keyword>
<dbReference type="Gene3D" id="3.90.226.10">
    <property type="entry name" value="2-enoyl-CoA Hydratase, Chain A, domain 1"/>
    <property type="match status" value="1"/>
</dbReference>
<comment type="caution">
    <text evidence="7">The sequence shown here is derived from an EMBL/GenBank/DDBJ whole genome shotgun (WGS) entry which is preliminary data.</text>
</comment>
<dbReference type="Proteomes" id="UP000037267">
    <property type="component" value="Unassembled WGS sequence"/>
</dbReference>
<dbReference type="GO" id="GO:0007165">
    <property type="term" value="P:signal transduction"/>
    <property type="evidence" value="ECO:0007669"/>
    <property type="project" value="TreeGrafter"/>
</dbReference>
<evidence type="ECO:0000313" key="8">
    <source>
        <dbReference type="Proteomes" id="UP000037267"/>
    </source>
</evidence>
<dbReference type="InterPro" id="IPR029045">
    <property type="entry name" value="ClpP/crotonase-like_dom_sf"/>
</dbReference>
<dbReference type="PANTHER" id="PTHR32060">
    <property type="entry name" value="TAIL-SPECIFIC PROTEASE"/>
    <property type="match status" value="1"/>
</dbReference>
<dbReference type="Gene3D" id="3.30.750.44">
    <property type="match status" value="1"/>
</dbReference>
<dbReference type="PROSITE" id="PS50106">
    <property type="entry name" value="PDZ"/>
    <property type="match status" value="1"/>
</dbReference>
<reference evidence="8" key="1">
    <citation type="submission" date="2015-07" db="EMBL/GenBank/DDBJ databases">
        <title>Draft genome sequence of the purine-degrading Gottschalkia purinilyticum DSM 1384 (formerly Clostridium purinilyticum).</title>
        <authorList>
            <person name="Poehlein A."/>
            <person name="Schiel-Bengelsdorf B."/>
            <person name="Bengelsdorf F.R."/>
            <person name="Daniel R."/>
            <person name="Duerre P."/>
        </authorList>
    </citation>
    <scope>NUCLEOTIDE SEQUENCE [LARGE SCALE GENOMIC DNA]</scope>
    <source>
        <strain evidence="8">DSM 1384</strain>
    </source>
</reference>
<dbReference type="RefSeq" id="WP_050354732.1">
    <property type="nucleotide sequence ID" value="NZ_LGSS01000004.1"/>
</dbReference>
<dbReference type="Gene3D" id="2.30.42.10">
    <property type="match status" value="1"/>
</dbReference>
<proteinExistence type="inferred from homology"/>
<sequence>MISKRKATVGAIVLVIITSLSTFAVSNIIQIPMGQKVIVERSQYNDLVRSYNRYSKVSALESFIEDNYLENVKEKDLEDGQLKGLFQSLGDPYSIYMNKEEFQRFMEDTQGVFGGVGLVVTLGKDNNVTVVEPMKGAPGERAGIKKGDKIVRINGKEVKEFKGDKLNEATKLMKGEPGTKVKIKILRQNENGNPEYLDKEITREEVRTETVESKMLENKIGYIRISSFDELTYDDFKKELKSLQKDGMKALVLDIRYNPGGILDISTKIADELMGKGTIVYTETKDKKREYTKSNGKKLDLPLALLVNDHSASASEILAGAIQDTKTGVIIGTKTFGKGIVQRVKKLPDGSGFKLTVSEYFTPKGRSIHKKGVKPDIVVELPKGVEQIGPEKIQDDTQLQKSIEVLKEKLQ</sequence>
<evidence type="ECO:0000313" key="7">
    <source>
        <dbReference type="EMBL" id="KNF09162.1"/>
    </source>
</evidence>
<dbReference type="AlphaFoldDB" id="A0A0L0WCG9"/>
<dbReference type="OrthoDB" id="9812068at2"/>
<evidence type="ECO:0000256" key="5">
    <source>
        <dbReference type="RuleBase" id="RU004404"/>
    </source>
</evidence>
<comment type="similarity">
    <text evidence="1 5">Belongs to the peptidase S41A family.</text>
</comment>